<protein>
    <submittedName>
        <fullName evidence="4">Response regulator</fullName>
    </submittedName>
</protein>
<evidence type="ECO:0000313" key="4">
    <source>
        <dbReference type="EMBL" id="MBO0902461.1"/>
    </source>
</evidence>
<dbReference type="Proteomes" id="UP000664288">
    <property type="component" value="Unassembled WGS sequence"/>
</dbReference>
<dbReference type="CDD" id="cd17546">
    <property type="entry name" value="REC_hyHK_CKI1_RcsC-like"/>
    <property type="match status" value="1"/>
</dbReference>
<evidence type="ECO:0000259" key="3">
    <source>
        <dbReference type="PROSITE" id="PS50110"/>
    </source>
</evidence>
<dbReference type="Pfam" id="PF00072">
    <property type="entry name" value="Response_reg"/>
    <property type="match status" value="1"/>
</dbReference>
<dbReference type="PANTHER" id="PTHR44591:SF21">
    <property type="entry name" value="TWO-COMPONENT RESPONSE REGULATOR"/>
    <property type="match status" value="1"/>
</dbReference>
<sequence length="137" mass="14989">MAKLLIAEDDHGVRLLVERALRLEGHEVIAVEDGEIALEVLVEHDGAFDLVLSDIRMPAMTGIELAHAAAARWPGLPIQLMTGYAEQKEAAEDLAAIILGVIEKPFSIAEIRRHVGRVLATARPGHRRDGRAERFCA</sequence>
<accession>A0ABS3IYH8</accession>
<dbReference type="SUPFAM" id="SSF52172">
    <property type="entry name" value="CheY-like"/>
    <property type="match status" value="1"/>
</dbReference>
<dbReference type="PANTHER" id="PTHR44591">
    <property type="entry name" value="STRESS RESPONSE REGULATOR PROTEIN 1"/>
    <property type="match status" value="1"/>
</dbReference>
<proteinExistence type="predicted"/>
<dbReference type="SMART" id="SM00448">
    <property type="entry name" value="REC"/>
    <property type="match status" value="1"/>
</dbReference>
<dbReference type="Gene3D" id="3.40.50.2300">
    <property type="match status" value="1"/>
</dbReference>
<dbReference type="PROSITE" id="PS50110">
    <property type="entry name" value="RESPONSE_REGULATORY"/>
    <property type="match status" value="1"/>
</dbReference>
<gene>
    <name evidence="4" type="ORF">J1C47_02305</name>
</gene>
<keyword evidence="5" id="KW-1185">Reference proteome</keyword>
<comment type="caution">
    <text evidence="4">The sequence shown here is derived from an EMBL/GenBank/DDBJ whole genome shotgun (WGS) entry which is preliminary data.</text>
</comment>
<evidence type="ECO:0000256" key="2">
    <source>
        <dbReference type="PROSITE-ProRule" id="PRU00169"/>
    </source>
</evidence>
<name>A0ABS3IYH8_9HYPH</name>
<evidence type="ECO:0000313" key="5">
    <source>
        <dbReference type="Proteomes" id="UP000664288"/>
    </source>
</evidence>
<evidence type="ECO:0000256" key="1">
    <source>
        <dbReference type="ARBA" id="ARBA00022553"/>
    </source>
</evidence>
<dbReference type="EMBL" id="JAFMPY010000003">
    <property type="protein sequence ID" value="MBO0902461.1"/>
    <property type="molecule type" value="Genomic_DNA"/>
</dbReference>
<dbReference type="InterPro" id="IPR011006">
    <property type="entry name" value="CheY-like_superfamily"/>
</dbReference>
<dbReference type="InterPro" id="IPR001789">
    <property type="entry name" value="Sig_transdc_resp-reg_receiver"/>
</dbReference>
<feature type="domain" description="Response regulatory" evidence="3">
    <location>
        <begin position="3"/>
        <end position="119"/>
    </location>
</feature>
<reference evidence="4 5" key="1">
    <citation type="submission" date="2021-03" db="EMBL/GenBank/DDBJ databases">
        <title>Whole genome sequence of Jiella sp. MQZ13P-4.</title>
        <authorList>
            <person name="Tuo L."/>
        </authorList>
    </citation>
    <scope>NUCLEOTIDE SEQUENCE [LARGE SCALE GENOMIC DNA]</scope>
    <source>
        <strain evidence="4 5">MQZ13P-4</strain>
    </source>
</reference>
<dbReference type="InterPro" id="IPR050595">
    <property type="entry name" value="Bact_response_regulator"/>
</dbReference>
<keyword evidence="1 2" id="KW-0597">Phosphoprotein</keyword>
<feature type="modified residue" description="4-aspartylphosphate" evidence="2">
    <location>
        <position position="54"/>
    </location>
</feature>
<organism evidence="4 5">
    <name type="scientific">Jiella sonneratiae</name>
    <dbReference type="NCBI Taxonomy" id="2816856"/>
    <lineage>
        <taxon>Bacteria</taxon>
        <taxon>Pseudomonadati</taxon>
        <taxon>Pseudomonadota</taxon>
        <taxon>Alphaproteobacteria</taxon>
        <taxon>Hyphomicrobiales</taxon>
        <taxon>Aurantimonadaceae</taxon>
        <taxon>Jiella</taxon>
    </lineage>
</organism>